<dbReference type="GeneID" id="25030979"/>
<feature type="region of interest" description="Disordered" evidence="1">
    <location>
        <begin position="163"/>
        <end position="187"/>
    </location>
</feature>
<proteinExistence type="predicted"/>
<sequence>MDSCSGSNLQSLSNVDTKSFITSDRIHKSKQRLPYVATAKESSASAREYQLLRESVNSPGRINTSHTPLSSQRNAHYFKKDSPWVDEFNSMQDTKQQTYTPNTEGQASWRPMPYPNFTSENFRSNGFSSSVSEYQSPASHLQNMEFDRLSEFDDSYFQSAFQQAQHSLQEMESKKNAPTYDASDSSVNLTSGLTALGATDDDAYDPDYKDL</sequence>
<dbReference type="HOGENOM" id="CLU_1305485_0_0_1"/>
<dbReference type="VEuPathDB" id="FungiDB:SOCG_02001"/>
<accession>S9Q4E0</accession>
<dbReference type="AlphaFoldDB" id="S9Q4E0"/>
<dbReference type="EMBL" id="KE503206">
    <property type="protein sequence ID" value="EPX74518.1"/>
    <property type="molecule type" value="Genomic_DNA"/>
</dbReference>
<dbReference type="OMA" id="WTEEFRV"/>
<reference evidence="2 3" key="1">
    <citation type="journal article" date="2011" name="Science">
        <title>Comparative functional genomics of the fission yeasts.</title>
        <authorList>
            <person name="Rhind N."/>
            <person name="Chen Z."/>
            <person name="Yassour M."/>
            <person name="Thompson D.A."/>
            <person name="Haas B.J."/>
            <person name="Habib N."/>
            <person name="Wapinski I."/>
            <person name="Roy S."/>
            <person name="Lin M.F."/>
            <person name="Heiman D.I."/>
            <person name="Young S.K."/>
            <person name="Furuya K."/>
            <person name="Guo Y."/>
            <person name="Pidoux A."/>
            <person name="Chen H.M."/>
            <person name="Robbertse B."/>
            <person name="Goldberg J.M."/>
            <person name="Aoki K."/>
            <person name="Bayne E.H."/>
            <person name="Berlin A.M."/>
            <person name="Desjardins C.A."/>
            <person name="Dobbs E."/>
            <person name="Dukaj L."/>
            <person name="Fan L."/>
            <person name="FitzGerald M.G."/>
            <person name="French C."/>
            <person name="Gujja S."/>
            <person name="Hansen K."/>
            <person name="Keifenheim D."/>
            <person name="Levin J.Z."/>
            <person name="Mosher R.A."/>
            <person name="Mueller C.A."/>
            <person name="Pfiffner J."/>
            <person name="Priest M."/>
            <person name="Russ C."/>
            <person name="Smialowska A."/>
            <person name="Swoboda P."/>
            <person name="Sykes S.M."/>
            <person name="Vaughn M."/>
            <person name="Vengrova S."/>
            <person name="Yoder R."/>
            <person name="Zeng Q."/>
            <person name="Allshire R."/>
            <person name="Baulcombe D."/>
            <person name="Birren B.W."/>
            <person name="Brown W."/>
            <person name="Ekwall K."/>
            <person name="Kellis M."/>
            <person name="Leatherwood J."/>
            <person name="Levin H."/>
            <person name="Margalit H."/>
            <person name="Martienssen R."/>
            <person name="Nieduszynski C.A."/>
            <person name="Spatafora J.W."/>
            <person name="Friedman N."/>
            <person name="Dalgaard J.Z."/>
            <person name="Baumann P."/>
            <person name="Niki H."/>
            <person name="Regev A."/>
            <person name="Nusbaum C."/>
        </authorList>
    </citation>
    <scope>NUCLEOTIDE SEQUENCE [LARGE SCALE GENOMIC DNA]</scope>
    <source>
        <strain evidence="3">yFS286</strain>
    </source>
</reference>
<gene>
    <name evidence="2" type="ORF">SOCG_02001</name>
</gene>
<feature type="compositionally biased region" description="Polar residues" evidence="1">
    <location>
        <begin position="55"/>
        <end position="73"/>
    </location>
</feature>
<feature type="compositionally biased region" description="Polar residues" evidence="1">
    <location>
        <begin position="93"/>
        <end position="106"/>
    </location>
</feature>
<evidence type="ECO:0000256" key="1">
    <source>
        <dbReference type="SAM" id="MobiDB-lite"/>
    </source>
</evidence>
<name>S9Q4E0_SCHOY</name>
<feature type="region of interest" description="Disordered" evidence="1">
    <location>
        <begin position="93"/>
        <end position="115"/>
    </location>
</feature>
<evidence type="ECO:0000313" key="3">
    <source>
        <dbReference type="Proteomes" id="UP000016088"/>
    </source>
</evidence>
<dbReference type="OrthoDB" id="5411869at2759"/>
<evidence type="ECO:0000313" key="2">
    <source>
        <dbReference type="EMBL" id="EPX74518.1"/>
    </source>
</evidence>
<feature type="region of interest" description="Disordered" evidence="1">
    <location>
        <begin position="54"/>
        <end position="73"/>
    </location>
</feature>
<dbReference type="RefSeq" id="XP_013015949.1">
    <property type="nucleotide sequence ID" value="XM_013160495.1"/>
</dbReference>
<protein>
    <submittedName>
        <fullName evidence="2">Uncharacterized protein</fullName>
    </submittedName>
</protein>
<keyword evidence="3" id="KW-1185">Reference proteome</keyword>
<organism evidence="2 3">
    <name type="scientific">Schizosaccharomyces octosporus (strain yFS286)</name>
    <name type="common">Fission yeast</name>
    <name type="synonym">Octosporomyces octosporus</name>
    <dbReference type="NCBI Taxonomy" id="483514"/>
    <lineage>
        <taxon>Eukaryota</taxon>
        <taxon>Fungi</taxon>
        <taxon>Dikarya</taxon>
        <taxon>Ascomycota</taxon>
        <taxon>Taphrinomycotina</taxon>
        <taxon>Schizosaccharomycetes</taxon>
        <taxon>Schizosaccharomycetales</taxon>
        <taxon>Schizosaccharomycetaceae</taxon>
        <taxon>Schizosaccharomyces</taxon>
    </lineage>
</organism>
<dbReference type="Proteomes" id="UP000016088">
    <property type="component" value="Unassembled WGS sequence"/>
</dbReference>